<reference evidence="6 7" key="1">
    <citation type="submission" date="2017-03" db="EMBL/GenBank/DDBJ databases">
        <title>Complete genome sequence of the novel DNRA strain Pseudomonas sp. S-6-2 isolated from Chinese polluted river sediment. Journal of Biotechnology.</title>
        <authorList>
            <person name="Li J."/>
            <person name="Xiang F."/>
            <person name="Wang L."/>
            <person name="Xi L."/>
            <person name="Liu J."/>
        </authorList>
    </citation>
    <scope>NUCLEOTIDE SEQUENCE [LARGE SCALE GENOMIC DNA]</scope>
    <source>
        <strain evidence="6 7">S-6-2</strain>
    </source>
</reference>
<name>A0A1V0B1F0_9GAMM</name>
<keyword evidence="4 5" id="KW-0975">Bacterial flagellum</keyword>
<dbReference type="GO" id="GO:0005198">
    <property type="term" value="F:structural molecule activity"/>
    <property type="evidence" value="ECO:0007669"/>
    <property type="project" value="InterPro"/>
</dbReference>
<evidence type="ECO:0000256" key="5">
    <source>
        <dbReference type="HAMAP-Rule" id="MF_00724"/>
    </source>
</evidence>
<comment type="similarity">
    <text evidence="2 5">Belongs to the FliE family.</text>
</comment>
<keyword evidence="6" id="KW-0969">Cilium</keyword>
<protein>
    <recommendedName>
        <fullName evidence="3 5">Flagellar hook-basal body complex protein FliE</fullName>
    </recommendedName>
</protein>
<dbReference type="InterPro" id="IPR001624">
    <property type="entry name" value="FliE"/>
</dbReference>
<evidence type="ECO:0000313" key="6">
    <source>
        <dbReference type="EMBL" id="AQZ93759.1"/>
    </source>
</evidence>
<dbReference type="STRING" id="1931241.BVH74_02835"/>
<accession>A0A1V0B1F0</accession>
<sequence length="108" mass="11539">MNSITQVQQQMLERMSQMQAASSGAVVRAALDKPPVGGVGQAFTDVLRTIDSEQHLASQALADVDSGKSKDLVGAMIQSQKASLSFAALVQVRNKMSSAFDEIMRMPV</sequence>
<dbReference type="GO" id="GO:0009425">
    <property type="term" value="C:bacterial-type flagellum basal body"/>
    <property type="evidence" value="ECO:0007669"/>
    <property type="project" value="UniProtKB-SubCell"/>
</dbReference>
<evidence type="ECO:0000256" key="4">
    <source>
        <dbReference type="ARBA" id="ARBA00023143"/>
    </source>
</evidence>
<evidence type="ECO:0000313" key="7">
    <source>
        <dbReference type="Proteomes" id="UP000243488"/>
    </source>
</evidence>
<dbReference type="Proteomes" id="UP000243488">
    <property type="component" value="Chromosome"/>
</dbReference>
<dbReference type="AlphaFoldDB" id="A0A1V0B1F0"/>
<comment type="subcellular location">
    <subcellularLocation>
        <location evidence="1 5">Bacterial flagellum basal body</location>
    </subcellularLocation>
</comment>
<dbReference type="EMBL" id="CP020100">
    <property type="protein sequence ID" value="AQZ93759.1"/>
    <property type="molecule type" value="Genomic_DNA"/>
</dbReference>
<dbReference type="KEGG" id="ppha:BVH74_02835"/>
<dbReference type="RefSeq" id="WP_080048617.1">
    <property type="nucleotide sequence ID" value="NZ_CP020100.1"/>
</dbReference>
<keyword evidence="6" id="KW-0966">Cell projection</keyword>
<evidence type="ECO:0000256" key="3">
    <source>
        <dbReference type="ARBA" id="ARBA00018024"/>
    </source>
</evidence>
<keyword evidence="6" id="KW-0282">Flagellum</keyword>
<dbReference type="PANTHER" id="PTHR34653">
    <property type="match status" value="1"/>
</dbReference>
<dbReference type="Pfam" id="PF02049">
    <property type="entry name" value="FliE"/>
    <property type="match status" value="1"/>
</dbReference>
<evidence type="ECO:0000256" key="1">
    <source>
        <dbReference type="ARBA" id="ARBA00004117"/>
    </source>
</evidence>
<organism evidence="6 7">
    <name type="scientific">Halopseudomonas phragmitis</name>
    <dbReference type="NCBI Taxonomy" id="1931241"/>
    <lineage>
        <taxon>Bacteria</taxon>
        <taxon>Pseudomonadati</taxon>
        <taxon>Pseudomonadota</taxon>
        <taxon>Gammaproteobacteria</taxon>
        <taxon>Pseudomonadales</taxon>
        <taxon>Pseudomonadaceae</taxon>
        <taxon>Halopseudomonas</taxon>
    </lineage>
</organism>
<dbReference type="HAMAP" id="MF_00724">
    <property type="entry name" value="FliE"/>
    <property type="match status" value="1"/>
</dbReference>
<dbReference type="GO" id="GO:0003774">
    <property type="term" value="F:cytoskeletal motor activity"/>
    <property type="evidence" value="ECO:0007669"/>
    <property type="project" value="InterPro"/>
</dbReference>
<gene>
    <name evidence="5" type="primary">fliE</name>
    <name evidence="6" type="ORF">BVH74_02835</name>
</gene>
<proteinExistence type="inferred from homology"/>
<keyword evidence="7" id="KW-1185">Reference proteome</keyword>
<evidence type="ECO:0000256" key="2">
    <source>
        <dbReference type="ARBA" id="ARBA00009272"/>
    </source>
</evidence>
<dbReference type="PANTHER" id="PTHR34653:SF1">
    <property type="entry name" value="FLAGELLAR HOOK-BASAL BODY COMPLEX PROTEIN FLIE"/>
    <property type="match status" value="1"/>
</dbReference>
<dbReference type="GO" id="GO:0071973">
    <property type="term" value="P:bacterial-type flagellum-dependent cell motility"/>
    <property type="evidence" value="ECO:0007669"/>
    <property type="project" value="InterPro"/>
</dbReference>